<dbReference type="Proteomes" id="UP001213431">
    <property type="component" value="Unassembled WGS sequence"/>
</dbReference>
<comment type="caution">
    <text evidence="1">The sequence shown here is derived from an EMBL/GenBank/DDBJ whole genome shotgun (WGS) entry which is preliminary data.</text>
</comment>
<evidence type="ECO:0000313" key="2">
    <source>
        <dbReference type="Proteomes" id="UP001213431"/>
    </source>
</evidence>
<reference evidence="1" key="1">
    <citation type="submission" date="2023-01" db="EMBL/GenBank/DDBJ databases">
        <title>Exploring GABA producing Bacteroides strains toward improving mental health.</title>
        <authorList>
            <person name="Yousuf B."/>
            <person name="Bouhlel N.E."/>
            <person name="Mottawea W."/>
            <person name="Hammami R."/>
        </authorList>
    </citation>
    <scope>NUCLEOTIDE SEQUENCE</scope>
    <source>
        <strain evidence="1">UO.H1049</strain>
    </source>
</reference>
<gene>
    <name evidence="1" type="ORF">PQG99_09160</name>
</gene>
<protein>
    <submittedName>
        <fullName evidence="1">NVEALA domain-containing protein</fullName>
    </submittedName>
</protein>
<name>A0ACC6D3S5_9BACT</name>
<evidence type="ECO:0000313" key="1">
    <source>
        <dbReference type="EMBL" id="MDC7158058.1"/>
    </source>
</evidence>
<organism evidence="1 2">
    <name type="scientific">Parabacteroides johnsonii</name>
    <dbReference type="NCBI Taxonomy" id="387661"/>
    <lineage>
        <taxon>Bacteria</taxon>
        <taxon>Pseudomonadati</taxon>
        <taxon>Bacteroidota</taxon>
        <taxon>Bacteroidia</taxon>
        <taxon>Bacteroidales</taxon>
        <taxon>Tannerellaceae</taxon>
        <taxon>Parabacteroides</taxon>
    </lineage>
</organism>
<keyword evidence="2" id="KW-1185">Reference proteome</keyword>
<proteinExistence type="predicted"/>
<accession>A0ACC6D3S5</accession>
<sequence>MATHWQYFTGNSKVFPLLVDNLKSEDYFYAQKRNMKKKTVLKLLFIASCLVAMCSLFYNNGTSTLDSLAFQNVEALASGENDDNAICVGYGSVDCRTYKVKYKVTDFSLD</sequence>
<dbReference type="EMBL" id="JAQPYW010000086">
    <property type="protein sequence ID" value="MDC7158058.1"/>
    <property type="molecule type" value="Genomic_DNA"/>
</dbReference>